<dbReference type="PROSITE" id="PS50835">
    <property type="entry name" value="IG_LIKE"/>
    <property type="match status" value="1"/>
</dbReference>
<organism evidence="6 7">
    <name type="scientific">Robiginitalea biformata (strain ATCC BAA-864 / DSM 15991 / KCTC 12146 / HTCC2501)</name>
    <dbReference type="NCBI Taxonomy" id="313596"/>
    <lineage>
        <taxon>Bacteria</taxon>
        <taxon>Pseudomonadati</taxon>
        <taxon>Bacteroidota</taxon>
        <taxon>Flavobacteriia</taxon>
        <taxon>Flavobacteriales</taxon>
        <taxon>Flavobacteriaceae</taxon>
        <taxon>Robiginitalea</taxon>
    </lineage>
</organism>
<name>A4CIS7_ROBBH</name>
<feature type="domain" description="Ketosynthase family 3 (KS3)" evidence="5">
    <location>
        <begin position="3"/>
        <end position="385"/>
    </location>
</feature>
<dbReference type="InterPro" id="IPR000794">
    <property type="entry name" value="Beta-ketoacyl_synthase"/>
</dbReference>
<dbReference type="OrthoDB" id="1141849at2"/>
<dbReference type="Pfam" id="PF02801">
    <property type="entry name" value="Ketoacyl-synt_C"/>
    <property type="match status" value="1"/>
</dbReference>
<keyword evidence="2 3" id="KW-0808">Transferase</keyword>
<dbReference type="AlphaFoldDB" id="A4CIS7"/>
<evidence type="ECO:0000313" key="7">
    <source>
        <dbReference type="Proteomes" id="UP000009049"/>
    </source>
</evidence>
<dbReference type="InterPro" id="IPR016039">
    <property type="entry name" value="Thiolase-like"/>
</dbReference>
<evidence type="ECO:0000259" key="5">
    <source>
        <dbReference type="PROSITE" id="PS52004"/>
    </source>
</evidence>
<protein>
    <submittedName>
        <fullName evidence="6">Beta-ketoacyl synthase</fullName>
    </submittedName>
</protein>
<feature type="domain" description="Ig-like" evidence="4">
    <location>
        <begin position="130"/>
        <end position="223"/>
    </location>
</feature>
<comment type="similarity">
    <text evidence="1 3">Belongs to the thiolase-like superfamily. Beta-ketoacyl-ACP synthases family.</text>
</comment>
<dbReference type="GO" id="GO:0006633">
    <property type="term" value="P:fatty acid biosynthetic process"/>
    <property type="evidence" value="ECO:0007669"/>
    <property type="project" value="TreeGrafter"/>
</dbReference>
<dbReference type="InterPro" id="IPR014030">
    <property type="entry name" value="Ketoacyl_synth_N"/>
</dbReference>
<dbReference type="eggNOG" id="COG0304">
    <property type="taxonomic scope" value="Bacteria"/>
</dbReference>
<dbReference type="EMBL" id="CP001712">
    <property type="protein sequence ID" value="EAR16835.1"/>
    <property type="molecule type" value="Genomic_DNA"/>
</dbReference>
<evidence type="ECO:0000256" key="3">
    <source>
        <dbReference type="RuleBase" id="RU003694"/>
    </source>
</evidence>
<dbReference type="STRING" id="313596.RB2501_08035"/>
<proteinExistence type="inferred from homology"/>
<dbReference type="GO" id="GO:0004315">
    <property type="term" value="F:3-oxoacyl-[acyl-carrier-protein] synthase activity"/>
    <property type="evidence" value="ECO:0007669"/>
    <property type="project" value="TreeGrafter"/>
</dbReference>
<dbReference type="PROSITE" id="PS52004">
    <property type="entry name" value="KS3_2"/>
    <property type="match status" value="1"/>
</dbReference>
<dbReference type="SMART" id="SM00825">
    <property type="entry name" value="PKS_KS"/>
    <property type="match status" value="1"/>
</dbReference>
<evidence type="ECO:0000313" key="6">
    <source>
        <dbReference type="EMBL" id="EAR16835.1"/>
    </source>
</evidence>
<dbReference type="InterPro" id="IPR007110">
    <property type="entry name" value="Ig-like_dom"/>
</dbReference>
<dbReference type="KEGG" id="rbi:RB2501_08035"/>
<keyword evidence="7" id="KW-1185">Reference proteome</keyword>
<dbReference type="HOGENOM" id="CLU_715488_0_0_10"/>
<accession>A4CIS7</accession>
<dbReference type="Pfam" id="PF00109">
    <property type="entry name" value="ketoacyl-synt"/>
    <property type="match status" value="1"/>
</dbReference>
<sequence>MKDLEISITGIGSVSALGHGSDLGWPAYRDPGHCLEQTDFGGQTAWCGRVPETSGTELDRVANSHPAYEGLDRSVLLAIFASRLAVQRAGWGNSEAFGVNIGSSRGATGLFEKYLETYTQTGRVPALASPATTLGNIASWVAQDLRAGGPELSHSITCSTALHAILNGVAWLRSGMSGRFLCGGSEAPLTGFTLAQMRALKIYSRENGAYPCRALDPEKPNSSMVLGEGAGSVCLETGRPDTTLAVIRGVGYATEPLEHPVSLSADAVCLQDSMRRALGTTDPGEVDAVVLHAPGTRKGDLSELQAVQAVFGGKPPALTSNKWKIGHTFGASGILSLELAVGMLNRQEFIGVPYLTDSRKPVELRNVLVNAVGFGANAVSLLISRP</sequence>
<dbReference type="InterPro" id="IPR020841">
    <property type="entry name" value="PKS_Beta-ketoAc_synthase_dom"/>
</dbReference>
<evidence type="ECO:0000259" key="4">
    <source>
        <dbReference type="PROSITE" id="PS50835"/>
    </source>
</evidence>
<dbReference type="Gene3D" id="3.40.47.10">
    <property type="match status" value="1"/>
</dbReference>
<reference evidence="6 7" key="1">
    <citation type="journal article" date="2009" name="J. Bacteriol.">
        <title>Complete genome sequence of Robiginitalea biformata HTCC2501.</title>
        <authorList>
            <person name="Oh H.M."/>
            <person name="Giovannoni S.J."/>
            <person name="Lee K."/>
            <person name="Ferriera S."/>
            <person name="Johnson J."/>
            <person name="Cho J.C."/>
        </authorList>
    </citation>
    <scope>NUCLEOTIDE SEQUENCE [LARGE SCALE GENOMIC DNA]</scope>
    <source>
        <strain evidence="7">ATCC BAA-864 / HTCC2501 / KCTC 12146</strain>
    </source>
</reference>
<dbReference type="Proteomes" id="UP000009049">
    <property type="component" value="Chromosome"/>
</dbReference>
<dbReference type="PANTHER" id="PTHR11712:SF336">
    <property type="entry name" value="3-OXOACYL-[ACYL-CARRIER-PROTEIN] SYNTHASE, MITOCHONDRIAL"/>
    <property type="match status" value="1"/>
</dbReference>
<dbReference type="RefSeq" id="WP_015753591.1">
    <property type="nucleotide sequence ID" value="NC_013222.1"/>
</dbReference>
<gene>
    <name evidence="6" type="ordered locus">RB2501_08035</name>
</gene>
<dbReference type="SUPFAM" id="SSF53901">
    <property type="entry name" value="Thiolase-like"/>
    <property type="match status" value="1"/>
</dbReference>
<dbReference type="InterPro" id="IPR014031">
    <property type="entry name" value="Ketoacyl_synth_C"/>
</dbReference>
<evidence type="ECO:0000256" key="1">
    <source>
        <dbReference type="ARBA" id="ARBA00008467"/>
    </source>
</evidence>
<evidence type="ECO:0000256" key="2">
    <source>
        <dbReference type="ARBA" id="ARBA00022679"/>
    </source>
</evidence>
<dbReference type="PANTHER" id="PTHR11712">
    <property type="entry name" value="POLYKETIDE SYNTHASE-RELATED"/>
    <property type="match status" value="1"/>
</dbReference>